<dbReference type="RefSeq" id="XP_037201277.1">
    <property type="nucleotide sequence ID" value="XM_037344659.1"/>
</dbReference>
<dbReference type="PANTHER" id="PTHR38166">
    <property type="entry name" value="C2H2-TYPE DOMAIN-CONTAINING PROTEIN-RELATED"/>
    <property type="match status" value="1"/>
</dbReference>
<dbReference type="EMBL" id="JAAQRI010000298">
    <property type="protein sequence ID" value="KAF5620333.1"/>
    <property type="molecule type" value="Genomic_DNA"/>
</dbReference>
<dbReference type="PANTHER" id="PTHR38166:SF1">
    <property type="entry name" value="C2H2-TYPE DOMAIN-CONTAINING PROTEIN"/>
    <property type="match status" value="1"/>
</dbReference>
<feature type="compositionally biased region" description="Low complexity" evidence="1">
    <location>
        <begin position="422"/>
        <end position="438"/>
    </location>
</feature>
<dbReference type="OrthoDB" id="4161727at2759"/>
<sequence>MEHRSLHHHSPSIRRYLNETDFNLYARILAAKETEREKFYVDSHKEQLRNVRHNVSRRELSEANQYPFLCVFHFAGCDHKFTNKRDWKDHVVCQHLRLDRVFWECAEGPCEDLVDALKQCASLNATDQVELSSPGGHFANSHDFRTHLLRHHRPTKTHDTDKDIKWVLDKEVQWLVDRQDSSMRMKCGLPQRLGCPMPQCASVRFTGPTAWDQRLNHAAEHFLTNPQCPDAFGGERDNELLYWATCNAVSILEETPNACLQQHDCNKSVADSGYSSMPGMPRHPTMSQQGDSAPAVPRKIPEWKSNATFYDPGTEELYYCRASVGLGAWAQDNGYPATLFEEETIPSSAYQSFKEMFSHSESIGDYHTLDTSQDSGSGDESDETPHHNPEAAVVMQWFHGWLQQWLAPLTQERPNGIGGRPSTASQSQNSTSTSGSGTQKKKGTSRPRRLPKRKRASDDDDEGNEESSKSQRIDGDTEVRMFACPYFKRNPRKYGQPKWKSCAHPGYRDIHRVKEHMYRRHSLPEYQCRRCRVDLKTSDALEAHLQQQRACTPSIGAQDGLSQDQVKRMRSKKGTGKNKDEVERWNDVYAIAFPHDQDTPSPYLYDTDDDRNARELDFRHEYSRFLTRELPLLVEGYLNTVGCPLPETIQDDIEQLVKRLVPQSQSSFLEEMGLTRDNNEQPDNASATNDGAGFVESTTTRLTSEDSATMVQQNSTYGYPTKLQKGSTSQEAISMFPTSDDPKGLTTMPQVGYDTADSTMFQDGNFSGQGMMLPAYCPPTNQDWQTVYSLLGYNPFGV</sequence>
<dbReference type="Proteomes" id="UP000530670">
    <property type="component" value="Unassembled WGS sequence"/>
</dbReference>
<evidence type="ECO:0000313" key="3">
    <source>
        <dbReference type="Proteomes" id="UP000530670"/>
    </source>
</evidence>
<dbReference type="AlphaFoldDB" id="A0A8H5QTK4"/>
<evidence type="ECO:0000256" key="1">
    <source>
        <dbReference type="SAM" id="MobiDB-lite"/>
    </source>
</evidence>
<proteinExistence type="predicted"/>
<evidence type="ECO:0000313" key="2">
    <source>
        <dbReference type="EMBL" id="KAF5620333.1"/>
    </source>
</evidence>
<name>A0A8H5QTK4_9HYPO</name>
<accession>A0A8H5QTK4</accession>
<feature type="region of interest" description="Disordered" evidence="1">
    <location>
        <begin position="411"/>
        <end position="475"/>
    </location>
</feature>
<organism evidence="2 3">
    <name type="scientific">Fusarium tjaetaba</name>
    <dbReference type="NCBI Taxonomy" id="1567544"/>
    <lineage>
        <taxon>Eukaryota</taxon>
        <taxon>Fungi</taxon>
        <taxon>Dikarya</taxon>
        <taxon>Ascomycota</taxon>
        <taxon>Pezizomycotina</taxon>
        <taxon>Sordariomycetes</taxon>
        <taxon>Hypocreomycetidae</taxon>
        <taxon>Hypocreales</taxon>
        <taxon>Nectriaceae</taxon>
        <taxon>Fusarium</taxon>
        <taxon>Fusarium fujikuroi species complex</taxon>
    </lineage>
</organism>
<feature type="compositionally biased region" description="Basic residues" evidence="1">
    <location>
        <begin position="439"/>
        <end position="455"/>
    </location>
</feature>
<gene>
    <name evidence="2" type="ORF">FTJAE_11690</name>
</gene>
<feature type="region of interest" description="Disordered" evidence="1">
    <location>
        <begin position="365"/>
        <end position="387"/>
    </location>
</feature>
<comment type="caution">
    <text evidence="2">The sequence shown here is derived from an EMBL/GenBank/DDBJ whole genome shotgun (WGS) entry which is preliminary data.</text>
</comment>
<dbReference type="GeneID" id="59296929"/>
<protein>
    <recommendedName>
        <fullName evidence="4">C2H2-type domain-containing protein</fullName>
    </recommendedName>
</protein>
<reference evidence="2 3" key="1">
    <citation type="submission" date="2020-05" db="EMBL/GenBank/DDBJ databases">
        <title>Identification and distribution of gene clusters putatively required for synthesis of sphingolipid metabolism inhibitors in phylogenetically diverse species of the filamentous fungus Fusarium.</title>
        <authorList>
            <person name="Kim H.-S."/>
            <person name="Busman M."/>
            <person name="Brown D.W."/>
            <person name="Divon H."/>
            <person name="Uhlig S."/>
            <person name="Proctor R.H."/>
        </authorList>
    </citation>
    <scope>NUCLEOTIDE SEQUENCE [LARGE SCALE GENOMIC DNA]</scope>
    <source>
        <strain evidence="2 3">NRRL 66243</strain>
    </source>
</reference>
<keyword evidence="3" id="KW-1185">Reference proteome</keyword>
<evidence type="ECO:0008006" key="4">
    <source>
        <dbReference type="Google" id="ProtNLM"/>
    </source>
</evidence>
<feature type="compositionally biased region" description="Basic and acidic residues" evidence="1">
    <location>
        <begin position="466"/>
        <end position="475"/>
    </location>
</feature>
<feature type="region of interest" description="Disordered" evidence="1">
    <location>
        <begin position="555"/>
        <end position="579"/>
    </location>
</feature>